<sequence>MKEHQHQNDQELYQLEDEMKDMFSSYIVKTPTSQDTKALLAALQPAFNQISNEDLEEFQYEAKAPSLISQLKAQVSFYQWHFWVASTIIFIMLTLYTSSVDVSSAPVFYMFAIPLSMLVGVFYTYQTWNKQMRTIEGITPFPPALLLLSRMIIIFAMNLLFGLVSSIYLSFVMSQFYLLPFLLHWIAPAIFIFGVFAYCMMNKGVKIGFGMGLVSWIAIFIGTIMVRDMSYRLSISSSQIASIQGAMVILGILLLFHAFRRSLVLQSMEQ</sequence>
<name>A0ABS2P4T7_9BACI</name>
<accession>A0ABS2P4T7</accession>
<feature type="transmembrane region" description="Helical" evidence="1">
    <location>
        <begin position="177"/>
        <end position="200"/>
    </location>
</feature>
<evidence type="ECO:0000313" key="2">
    <source>
        <dbReference type="EMBL" id="MBM7621876.1"/>
    </source>
</evidence>
<protein>
    <submittedName>
        <fullName evidence="2">Uncharacterized protein</fullName>
    </submittedName>
</protein>
<dbReference type="Proteomes" id="UP000737402">
    <property type="component" value="Unassembled WGS sequence"/>
</dbReference>
<feature type="transmembrane region" description="Helical" evidence="1">
    <location>
        <begin position="145"/>
        <end position="171"/>
    </location>
</feature>
<feature type="transmembrane region" description="Helical" evidence="1">
    <location>
        <begin position="108"/>
        <end position="125"/>
    </location>
</feature>
<reference evidence="2 3" key="1">
    <citation type="submission" date="2021-01" db="EMBL/GenBank/DDBJ databases">
        <title>Genomic Encyclopedia of Type Strains, Phase IV (KMG-IV): sequencing the most valuable type-strain genomes for metagenomic binning, comparative biology and taxonomic classification.</title>
        <authorList>
            <person name="Goeker M."/>
        </authorList>
    </citation>
    <scope>NUCLEOTIDE SEQUENCE [LARGE SCALE GENOMIC DNA]</scope>
    <source>
        <strain evidence="2 3">DSM 25879</strain>
    </source>
</reference>
<gene>
    <name evidence="2" type="ORF">JOC95_003784</name>
</gene>
<feature type="transmembrane region" description="Helical" evidence="1">
    <location>
        <begin position="77"/>
        <end position="96"/>
    </location>
</feature>
<dbReference type="EMBL" id="JAFBED010000011">
    <property type="protein sequence ID" value="MBM7621876.1"/>
    <property type="molecule type" value="Genomic_DNA"/>
</dbReference>
<keyword evidence="1" id="KW-1133">Transmembrane helix</keyword>
<keyword evidence="1" id="KW-0472">Membrane</keyword>
<keyword evidence="3" id="KW-1185">Reference proteome</keyword>
<evidence type="ECO:0000313" key="3">
    <source>
        <dbReference type="Proteomes" id="UP000737402"/>
    </source>
</evidence>
<comment type="caution">
    <text evidence="2">The sequence shown here is derived from an EMBL/GenBank/DDBJ whole genome shotgun (WGS) entry which is preliminary data.</text>
</comment>
<feature type="transmembrane region" description="Helical" evidence="1">
    <location>
        <begin position="238"/>
        <end position="259"/>
    </location>
</feature>
<evidence type="ECO:0000256" key="1">
    <source>
        <dbReference type="SAM" id="Phobius"/>
    </source>
</evidence>
<feature type="transmembrane region" description="Helical" evidence="1">
    <location>
        <begin position="207"/>
        <end position="226"/>
    </location>
</feature>
<keyword evidence="1" id="KW-0812">Transmembrane</keyword>
<organism evidence="2 3">
    <name type="scientific">Sutcliffiella tianshenii</name>
    <dbReference type="NCBI Taxonomy" id="1463404"/>
    <lineage>
        <taxon>Bacteria</taxon>
        <taxon>Bacillati</taxon>
        <taxon>Bacillota</taxon>
        <taxon>Bacilli</taxon>
        <taxon>Bacillales</taxon>
        <taxon>Bacillaceae</taxon>
        <taxon>Sutcliffiella</taxon>
    </lineage>
</organism>
<proteinExistence type="predicted"/>
<dbReference type="RefSeq" id="WP_204418851.1">
    <property type="nucleotide sequence ID" value="NZ_JAFBED010000011.1"/>
</dbReference>